<protein>
    <submittedName>
        <fullName evidence="1">Uncharacterized protein</fullName>
    </submittedName>
</protein>
<keyword evidence="2" id="KW-1185">Reference proteome</keyword>
<reference evidence="1 2" key="1">
    <citation type="journal article" date="2014" name="Curr. Biol.">
        <title>The genome of the clonal raider ant Cerapachys biroi.</title>
        <authorList>
            <person name="Oxley P.R."/>
            <person name="Ji L."/>
            <person name="Fetter-Pruneda I."/>
            <person name="McKenzie S.K."/>
            <person name="Li C."/>
            <person name="Hu H."/>
            <person name="Zhang G."/>
            <person name="Kronauer D.J."/>
        </authorList>
    </citation>
    <scope>NUCLEOTIDE SEQUENCE [LARGE SCALE GENOMIC DNA]</scope>
</reference>
<dbReference type="AlphaFoldDB" id="A0A026WS50"/>
<evidence type="ECO:0000313" key="2">
    <source>
        <dbReference type="Proteomes" id="UP000053097"/>
    </source>
</evidence>
<evidence type="ECO:0000313" key="1">
    <source>
        <dbReference type="EMBL" id="EZA58875.1"/>
    </source>
</evidence>
<dbReference type="Proteomes" id="UP000053097">
    <property type="component" value="Unassembled WGS sequence"/>
</dbReference>
<dbReference type="GO" id="GO:0003676">
    <property type="term" value="F:nucleic acid binding"/>
    <property type="evidence" value="ECO:0007669"/>
    <property type="project" value="InterPro"/>
</dbReference>
<dbReference type="Gene3D" id="3.30.420.10">
    <property type="entry name" value="Ribonuclease H-like superfamily/Ribonuclease H"/>
    <property type="match status" value="1"/>
</dbReference>
<accession>A0A026WS50</accession>
<proteinExistence type="predicted"/>
<dbReference type="EMBL" id="KK107113">
    <property type="protein sequence ID" value="EZA58875.1"/>
    <property type="molecule type" value="Genomic_DNA"/>
</dbReference>
<organism evidence="1 2">
    <name type="scientific">Ooceraea biroi</name>
    <name type="common">Clonal raider ant</name>
    <name type="synonym">Cerapachys biroi</name>
    <dbReference type="NCBI Taxonomy" id="2015173"/>
    <lineage>
        <taxon>Eukaryota</taxon>
        <taxon>Metazoa</taxon>
        <taxon>Ecdysozoa</taxon>
        <taxon>Arthropoda</taxon>
        <taxon>Hexapoda</taxon>
        <taxon>Insecta</taxon>
        <taxon>Pterygota</taxon>
        <taxon>Neoptera</taxon>
        <taxon>Endopterygota</taxon>
        <taxon>Hymenoptera</taxon>
        <taxon>Apocrita</taxon>
        <taxon>Aculeata</taxon>
        <taxon>Formicoidea</taxon>
        <taxon>Formicidae</taxon>
        <taxon>Dorylinae</taxon>
        <taxon>Ooceraea</taxon>
    </lineage>
</organism>
<sequence length="101" mass="11871">VAFCRFVLRKVKENPDFAANILFTDEAIFTNNRIINFHNNHIWADENPHAVVESRHQHRFSLNVWVGILRDRLIGPRIRASFLRRCEACVQMEGGYVEHLL</sequence>
<dbReference type="PANTHER" id="PTHR47326">
    <property type="entry name" value="TRANSPOSABLE ELEMENT TC3 TRANSPOSASE-LIKE PROTEIN"/>
    <property type="match status" value="1"/>
</dbReference>
<dbReference type="PANTHER" id="PTHR47326:SF1">
    <property type="entry name" value="HTH PSQ-TYPE DOMAIN-CONTAINING PROTEIN"/>
    <property type="match status" value="1"/>
</dbReference>
<gene>
    <name evidence="1" type="ORF">X777_00578</name>
</gene>
<feature type="non-terminal residue" evidence="1">
    <location>
        <position position="1"/>
    </location>
</feature>
<dbReference type="InterPro" id="IPR036397">
    <property type="entry name" value="RNaseH_sf"/>
</dbReference>
<name>A0A026WS50_OOCBI</name>
<dbReference type="OrthoDB" id="7699050at2759"/>